<dbReference type="AlphaFoldDB" id="A0A507FBC3"/>
<dbReference type="InterPro" id="IPR051044">
    <property type="entry name" value="MAG_DAG_Lipase"/>
</dbReference>
<organism evidence="3 4">
    <name type="scientific">Chytriomyces confervae</name>
    <dbReference type="NCBI Taxonomy" id="246404"/>
    <lineage>
        <taxon>Eukaryota</taxon>
        <taxon>Fungi</taxon>
        <taxon>Fungi incertae sedis</taxon>
        <taxon>Chytridiomycota</taxon>
        <taxon>Chytridiomycota incertae sedis</taxon>
        <taxon>Chytridiomycetes</taxon>
        <taxon>Chytridiales</taxon>
        <taxon>Chytriomycetaceae</taxon>
        <taxon>Chytriomyces</taxon>
    </lineage>
</organism>
<dbReference type="PANTHER" id="PTHR11614">
    <property type="entry name" value="PHOSPHOLIPASE-RELATED"/>
    <property type="match status" value="1"/>
</dbReference>
<keyword evidence="4" id="KW-1185">Reference proteome</keyword>
<feature type="domain" description="Serine aminopeptidase S33" evidence="2">
    <location>
        <begin position="51"/>
        <end position="299"/>
    </location>
</feature>
<comment type="caution">
    <text evidence="3">The sequence shown here is derived from an EMBL/GenBank/DDBJ whole genome shotgun (WGS) entry which is preliminary data.</text>
</comment>
<dbReference type="EMBL" id="QEAP01000182">
    <property type="protein sequence ID" value="TPX73494.1"/>
    <property type="molecule type" value="Genomic_DNA"/>
</dbReference>
<dbReference type="STRING" id="246404.A0A507FBC3"/>
<evidence type="ECO:0000256" key="1">
    <source>
        <dbReference type="SAM" id="MobiDB-lite"/>
    </source>
</evidence>
<proteinExistence type="predicted"/>
<evidence type="ECO:0000313" key="3">
    <source>
        <dbReference type="EMBL" id="TPX73494.1"/>
    </source>
</evidence>
<feature type="region of interest" description="Disordered" evidence="1">
    <location>
        <begin position="1"/>
        <end position="32"/>
    </location>
</feature>
<reference evidence="3 4" key="1">
    <citation type="journal article" date="2019" name="Sci. Rep.">
        <title>Comparative genomics of chytrid fungi reveal insights into the obligate biotrophic and pathogenic lifestyle of Synchytrium endobioticum.</title>
        <authorList>
            <person name="van de Vossenberg B.T.L.H."/>
            <person name="Warris S."/>
            <person name="Nguyen H.D.T."/>
            <person name="van Gent-Pelzer M.P.E."/>
            <person name="Joly D.L."/>
            <person name="van de Geest H.C."/>
            <person name="Bonants P.J.M."/>
            <person name="Smith D.S."/>
            <person name="Levesque C.A."/>
            <person name="van der Lee T.A.J."/>
        </authorList>
    </citation>
    <scope>NUCLEOTIDE SEQUENCE [LARGE SCALE GENOMIC DNA]</scope>
    <source>
        <strain evidence="3 4">CBS 675.73</strain>
    </source>
</reference>
<feature type="compositionally biased region" description="Basic and acidic residues" evidence="1">
    <location>
        <begin position="8"/>
        <end position="26"/>
    </location>
</feature>
<dbReference type="SUPFAM" id="SSF53474">
    <property type="entry name" value="alpha/beta-Hydrolases"/>
    <property type="match status" value="1"/>
</dbReference>
<accession>A0A507FBC3</accession>
<evidence type="ECO:0000259" key="2">
    <source>
        <dbReference type="Pfam" id="PF12146"/>
    </source>
</evidence>
<gene>
    <name evidence="3" type="ORF">CcCBS67573_g05230</name>
</gene>
<name>A0A507FBC3_9FUNG</name>
<evidence type="ECO:0000313" key="4">
    <source>
        <dbReference type="Proteomes" id="UP000320333"/>
    </source>
</evidence>
<dbReference type="Pfam" id="PF12146">
    <property type="entry name" value="Hydrolase_4"/>
    <property type="match status" value="1"/>
</dbReference>
<dbReference type="InterPro" id="IPR029058">
    <property type="entry name" value="AB_hydrolase_fold"/>
</dbReference>
<dbReference type="Gene3D" id="3.40.50.1820">
    <property type="entry name" value="alpha/beta hydrolase"/>
    <property type="match status" value="1"/>
</dbReference>
<dbReference type="Proteomes" id="UP000320333">
    <property type="component" value="Unassembled WGS sequence"/>
</dbReference>
<protein>
    <recommendedName>
        <fullName evidence="2">Serine aminopeptidase S33 domain-containing protein</fullName>
    </recommendedName>
</protein>
<sequence length="318" mass="35602">MNSSQQTHRPDWSKVQKDSFDPKQDKAPGSYFTAPDRHQIYYNIWKPAGTIRAQVLFFHGIGEHVMRYDHVFKPFAEAGILVRGMDWRGHGRTVLRNNEAQAFDYSFDQCFEDMLQLHSIAIDGVPNNLPVFVMGHSMGGLMTLAFVQKKRDKLPTLRGCIAQAPALKGLRPDGPVHPFLRWAVVNVVGGVLGRVSEPSGLDLNDINSTDEGVLGYVRDPLNHGRITARLARDMFRHEDWMTSVAAEFNTPVLLCHNFNDKITDAVASNGFVDAAASVDKTFVGFDAAMGLGHELHNEPSINQDLFKKYIGWILERAN</sequence>
<dbReference type="InterPro" id="IPR022742">
    <property type="entry name" value="Hydrolase_4"/>
</dbReference>
<dbReference type="OrthoDB" id="10249433at2759"/>